<dbReference type="Proteomes" id="UP001501496">
    <property type="component" value="Unassembled WGS sequence"/>
</dbReference>
<dbReference type="PROSITE" id="PS50822">
    <property type="entry name" value="PIWI"/>
    <property type="match status" value="1"/>
</dbReference>
<name>A0ABP8CDH1_9FLAO</name>
<evidence type="ECO:0000256" key="1">
    <source>
        <dbReference type="ARBA" id="ARBA00035012"/>
    </source>
</evidence>
<dbReference type="InterPro" id="IPR036397">
    <property type="entry name" value="RNaseH_sf"/>
</dbReference>
<dbReference type="InterPro" id="IPR012337">
    <property type="entry name" value="RNaseH-like_sf"/>
</dbReference>
<accession>A0ABP8CDH1</accession>
<dbReference type="Gene3D" id="3.30.420.10">
    <property type="entry name" value="Ribonuclease H-like superfamily/Ribonuclease H"/>
    <property type="match status" value="1"/>
</dbReference>
<evidence type="ECO:0000259" key="3">
    <source>
        <dbReference type="PROSITE" id="PS50822"/>
    </source>
</evidence>
<protein>
    <recommendedName>
        <fullName evidence="2">Protein argonaute</fullName>
    </recommendedName>
</protein>
<dbReference type="InterPro" id="IPR003165">
    <property type="entry name" value="Piwi"/>
</dbReference>
<evidence type="ECO:0000256" key="2">
    <source>
        <dbReference type="ARBA" id="ARBA00035032"/>
    </source>
</evidence>
<dbReference type="EMBL" id="BAABCA010000005">
    <property type="protein sequence ID" value="GAA4237906.1"/>
    <property type="molecule type" value="Genomic_DNA"/>
</dbReference>
<dbReference type="Pfam" id="PF02171">
    <property type="entry name" value="Piwi"/>
    <property type="match status" value="1"/>
</dbReference>
<feature type="domain" description="Piwi" evidence="3">
    <location>
        <begin position="366"/>
        <end position="646"/>
    </location>
</feature>
<sequence>MSGLFLNFYQVEIDLKEVSTKALNYSDYQSKEDFISLRDSNEKCTFYRENDKILVWSVNEFKSEFKQLPDFKINLDDNPKILSRIIENGVIDLLKETDSYRIFKNKYSNTWEIISSKDVLQNSIKGLEINRVVHFSPYFCYKEEKLLLGFTLSSSLKNRFTWSKQEFEKNGIDTSGLKGKEDIIFANRQSINRFLESRGATENYETTRTRENQNSTSFQIINNFYNWLEKSKNKLELPFGLNISSISKRYLPFENDIIKSEIIHKPQRYFYSNRKNTQGLRYYDQMVKTYMPYSLEQYQNKNIKLGIICPSEYQGETEVFAKKIELKLKEVFHFNNLSFYFLKTTDSDLKSYEHAIYDKELLECDLVYVIVNQLQEKLPNNLSPYYKCKAKLIGNGIPTQDVQIETIRQNLGAFTMTNIALNSYAKLGGTAWTIEKEDKLKDELVIGIGSTISKDGQFVLGIAQIFHNDGRYMTGNCSPLSSFENYAENLENQLFETLKPLVEEMKSSGTFRLIFHLFKSASEKYEIKAINNLKERLSDYNFEFALVHLAYGHNFRLYYNDGRNDIMAGSYIQLSKHSAILHFVKNSDLPLKIDIDKRSTFTSMFYIAKQVYWFSHLSHRSYMPSKRTVTIMYPSLMAKMTEELKKVDNWDYDRLKFVEDKLWFI</sequence>
<dbReference type="RefSeq" id="WP_344788744.1">
    <property type="nucleotide sequence ID" value="NZ_BAABCA010000005.1"/>
</dbReference>
<dbReference type="SMART" id="SM00950">
    <property type="entry name" value="Piwi"/>
    <property type="match status" value="1"/>
</dbReference>
<reference evidence="5" key="1">
    <citation type="journal article" date="2019" name="Int. J. Syst. Evol. Microbiol.">
        <title>The Global Catalogue of Microorganisms (GCM) 10K type strain sequencing project: providing services to taxonomists for standard genome sequencing and annotation.</title>
        <authorList>
            <consortium name="The Broad Institute Genomics Platform"/>
            <consortium name="The Broad Institute Genome Sequencing Center for Infectious Disease"/>
            <person name="Wu L."/>
            <person name="Ma J."/>
        </authorList>
    </citation>
    <scope>NUCLEOTIDE SEQUENCE [LARGE SCALE GENOMIC DNA]</scope>
    <source>
        <strain evidence="5">JCM 17630</strain>
    </source>
</reference>
<gene>
    <name evidence="4" type="ORF">GCM10022291_26310</name>
</gene>
<organism evidence="4 5">
    <name type="scientific">Postechiella marina</name>
    <dbReference type="NCBI Taxonomy" id="943941"/>
    <lineage>
        <taxon>Bacteria</taxon>
        <taxon>Pseudomonadati</taxon>
        <taxon>Bacteroidota</taxon>
        <taxon>Flavobacteriia</taxon>
        <taxon>Flavobacteriales</taxon>
        <taxon>Flavobacteriaceae</taxon>
        <taxon>Postechiella</taxon>
    </lineage>
</organism>
<comment type="caution">
    <text evidence="4">The sequence shown here is derived from an EMBL/GenBank/DDBJ whole genome shotgun (WGS) entry which is preliminary data.</text>
</comment>
<proteinExistence type="inferred from homology"/>
<evidence type="ECO:0000313" key="5">
    <source>
        <dbReference type="Proteomes" id="UP001501496"/>
    </source>
</evidence>
<comment type="similarity">
    <text evidence="1">Belongs to the argonaute family. Long pAgo subfamily.</text>
</comment>
<dbReference type="Gene3D" id="3.40.50.2300">
    <property type="match status" value="1"/>
</dbReference>
<keyword evidence="5" id="KW-1185">Reference proteome</keyword>
<evidence type="ECO:0000313" key="4">
    <source>
        <dbReference type="EMBL" id="GAA4237906.1"/>
    </source>
</evidence>
<dbReference type="SUPFAM" id="SSF53098">
    <property type="entry name" value="Ribonuclease H-like"/>
    <property type="match status" value="1"/>
</dbReference>